<feature type="transmembrane region" description="Helical" evidence="11">
    <location>
        <begin position="1284"/>
        <end position="1304"/>
    </location>
</feature>
<evidence type="ECO:0000259" key="13">
    <source>
        <dbReference type="Pfam" id="PF23143"/>
    </source>
</evidence>
<feature type="transmembrane region" description="Helical" evidence="11">
    <location>
        <begin position="1207"/>
        <end position="1229"/>
    </location>
</feature>
<comment type="subcellular location">
    <subcellularLocation>
        <location evidence="1">Membrane</location>
        <topology evidence="1">Multi-pass membrane protein</topology>
    </subcellularLocation>
</comment>
<evidence type="ECO:0000313" key="14">
    <source>
        <dbReference type="EMBL" id="KAG7364469.1"/>
    </source>
</evidence>
<dbReference type="Pfam" id="PF13246">
    <property type="entry name" value="Cation_ATPase"/>
    <property type="match status" value="1"/>
</dbReference>
<gene>
    <name evidence="14" type="ORF">IV203_037671</name>
</gene>
<keyword evidence="5" id="KW-0067">ATP-binding</keyword>
<keyword evidence="15" id="KW-1185">Reference proteome</keyword>
<evidence type="ECO:0000256" key="5">
    <source>
        <dbReference type="ARBA" id="ARBA00022840"/>
    </source>
</evidence>
<evidence type="ECO:0000256" key="10">
    <source>
        <dbReference type="SAM" id="MobiDB-lite"/>
    </source>
</evidence>
<keyword evidence="7" id="KW-1278">Translocase</keyword>
<evidence type="ECO:0000256" key="3">
    <source>
        <dbReference type="ARBA" id="ARBA00022723"/>
    </source>
</evidence>
<dbReference type="InterPro" id="IPR006544">
    <property type="entry name" value="P-type_TPase_V"/>
</dbReference>
<feature type="transmembrane region" description="Helical" evidence="11">
    <location>
        <begin position="74"/>
        <end position="91"/>
    </location>
</feature>
<evidence type="ECO:0000256" key="2">
    <source>
        <dbReference type="ARBA" id="ARBA00022692"/>
    </source>
</evidence>
<comment type="caution">
    <text evidence="14">The sequence shown here is derived from an EMBL/GenBank/DDBJ whole genome shotgun (WGS) entry which is preliminary data.</text>
</comment>
<evidence type="ECO:0000256" key="9">
    <source>
        <dbReference type="ARBA" id="ARBA00023136"/>
    </source>
</evidence>
<dbReference type="PROSITE" id="PS00154">
    <property type="entry name" value="ATPASE_E1_E2"/>
    <property type="match status" value="1"/>
</dbReference>
<dbReference type="InterPro" id="IPR059000">
    <property type="entry name" value="ATPase_P-type_domA"/>
</dbReference>
<dbReference type="NCBIfam" id="TIGR01494">
    <property type="entry name" value="ATPase_P-type"/>
    <property type="match status" value="1"/>
</dbReference>
<feature type="domain" description="P5A-ATPase transmembrane helical hairpin" evidence="13">
    <location>
        <begin position="66"/>
        <end position="138"/>
    </location>
</feature>
<dbReference type="Pfam" id="PF23143">
    <property type="entry name" value="2TM_P5A-ATPase"/>
    <property type="match status" value="1"/>
</dbReference>
<evidence type="ECO:0000259" key="12">
    <source>
        <dbReference type="Pfam" id="PF00122"/>
    </source>
</evidence>
<dbReference type="GO" id="GO:0016887">
    <property type="term" value="F:ATP hydrolysis activity"/>
    <property type="evidence" value="ECO:0007669"/>
    <property type="project" value="InterPro"/>
</dbReference>
<evidence type="ECO:0000256" key="11">
    <source>
        <dbReference type="SAM" id="Phobius"/>
    </source>
</evidence>
<dbReference type="EMBL" id="JAGRRH010000009">
    <property type="protein sequence ID" value="KAG7364469.1"/>
    <property type="molecule type" value="Genomic_DNA"/>
</dbReference>
<proteinExistence type="predicted"/>
<feature type="domain" description="P-type ATPase A" evidence="12">
    <location>
        <begin position="417"/>
        <end position="481"/>
    </location>
</feature>
<accession>A0A9K3Q170</accession>
<reference evidence="14" key="2">
    <citation type="submission" date="2021-04" db="EMBL/GenBank/DDBJ databases">
        <authorList>
            <person name="Podell S."/>
        </authorList>
    </citation>
    <scope>NUCLEOTIDE SEQUENCE</scope>
    <source>
        <strain evidence="14">Hildebrandi</strain>
    </source>
</reference>
<evidence type="ECO:0000313" key="15">
    <source>
        <dbReference type="Proteomes" id="UP000693970"/>
    </source>
</evidence>
<dbReference type="GO" id="GO:0005789">
    <property type="term" value="C:endoplasmic reticulum membrane"/>
    <property type="evidence" value="ECO:0007669"/>
    <property type="project" value="TreeGrafter"/>
</dbReference>
<keyword evidence="6" id="KW-0460">Magnesium</keyword>
<feature type="transmembrane region" description="Helical" evidence="11">
    <location>
        <begin position="324"/>
        <end position="344"/>
    </location>
</feature>
<dbReference type="PANTHER" id="PTHR45630">
    <property type="entry name" value="CATION-TRANSPORTING ATPASE-RELATED"/>
    <property type="match status" value="1"/>
</dbReference>
<protein>
    <submittedName>
        <fullName evidence="14">Phospholipid-translocating P-type ATPase, flippase</fullName>
    </submittedName>
</protein>
<organism evidence="14 15">
    <name type="scientific">Nitzschia inconspicua</name>
    <dbReference type="NCBI Taxonomy" id="303405"/>
    <lineage>
        <taxon>Eukaryota</taxon>
        <taxon>Sar</taxon>
        <taxon>Stramenopiles</taxon>
        <taxon>Ochrophyta</taxon>
        <taxon>Bacillariophyta</taxon>
        <taxon>Bacillariophyceae</taxon>
        <taxon>Bacillariophycidae</taxon>
        <taxon>Bacillariales</taxon>
        <taxon>Bacillariaceae</taxon>
        <taxon>Nitzschia</taxon>
    </lineage>
</organism>
<sequence length="1382" mass="154549">MGDNPNLRHRKQCTGKILKDERGTKVEIIDDEVTSLSTSQDSKSSKLMDESSPQTDGYILTPLKERSVLTRLDVYPFVIAYGFLIFLDYFVQQNDMKKSWIPPFTFVGFPLTLMLHLGLFLLQQWDVSWRATVGYQKSSSMQPKSPRSSDESDKINAPWTHCLVEAPHIDKHHASHDSGIVAVKCLKSITPREGSHDAVMVVNFQDLIFRSRLSKTNEDFDFLLWTRNGDTSSPALPVFGAPSEQGRFHRLRYPVQCPLYFYKQWRGHADMQQLFLAQQTYGANVTQIELPPFVELLQEQVLAPFFLFQVLCVLLWSLDEYWYYAIFTFFALLMFESTVAYNRLKSLERLRSHTIHTPKLIWVYRPSYPPGKHGWIQVSVAELVPGDVVSCRQINLMRKRNHEHSESRLAQKQQQLNRVPADILILNGDAVVDESLLTGESIPQLKVPIEADGSTALETELDLQEHKQSVLFGGTTLVVGQYGNSSLAHWPKPPDEGVVGMVLRTGFETAQGTLLRTMAHTQKSIDGIHTRDTYVFILLLLCCAVLSALLVWEEGRNDPTRNYFRLCLRVIIIITSVVPPELPMELSLAVTNSVADLMKKKIFCTEAFRIPVAGQVDFCCFDKTGTLTSDQMQVKGLRVPVDDTNANTKDPIEVGELMEPGTSVPLPALRIMVACHSLAVNSGNSSESQGLESLALVGDPLEKAVLETTGYEMMRNGVLRKTGKADGPDTILIIHRFAFSSRLKRMSVLVKENGSDTTWVLTKGAPEILKTFLEPESTPSDYDELYMSHMALGQRVLAMAYRKLDPTESKQSLSDLNRESMERGLTFAGFLVLHSPIKHDSKAIVTELKASGHEVVMITGDAVLTAVEVSRQVGIISRATKAYPPTFELSYVPSKLGTVAESFLPSFELLPLLDLKEKEKPKKLFLDPSGILNLKRLVQAGELVLCISGDTLQKLASDAVEQLSLRNKNKKQSDDKKRMLFHSEAQALLKEIVPLIAVFARHAPRQKEAVIAALNLGGHKTLMCGDGTNDTMALRRSHVGISLISSPELEAKQRRAVRLISHAMTEQKKGVKQKTQSKKSKSSLEESFRQLQEAQDELDQIDLGDASIASPFTSRVVNISCCKEVIKQGRCTLVTMLQIYKILGVNCLVNATILSKLFLHGVKQGDRQMTSLGILVAALFFFVTRGKPLPKLSKVRPPVSALSTQALLSIFGQFAIHFTAMTIATEVALSFVDPFDPSLIPDGPFNPNTLNTCTFLINVLATVNTFAVNYRGEPFVEPLRKNKILWRSIQATYITLIVCVFEVFPPLNDLFQLAEFPDIRDNDVGERKQELHHPPSFASLKHVLLEVVRLVGFPIFMSFLMLADTVFAFLFERSILSLLARA</sequence>
<keyword evidence="3" id="KW-0479">Metal-binding</keyword>
<keyword evidence="9 11" id="KW-0472">Membrane</keyword>
<keyword evidence="8 11" id="KW-1133">Transmembrane helix</keyword>
<evidence type="ECO:0000256" key="6">
    <source>
        <dbReference type="ARBA" id="ARBA00022842"/>
    </source>
</evidence>
<keyword evidence="2 11" id="KW-0812">Transmembrane</keyword>
<name>A0A9K3Q170_9STRA</name>
<reference evidence="14" key="1">
    <citation type="journal article" date="2021" name="Sci. Rep.">
        <title>Diploid genomic architecture of Nitzschia inconspicua, an elite biomass production diatom.</title>
        <authorList>
            <person name="Oliver A."/>
            <person name="Podell S."/>
            <person name="Pinowska A."/>
            <person name="Traller J.C."/>
            <person name="Smith S.R."/>
            <person name="McClure R."/>
            <person name="Beliaev A."/>
            <person name="Bohutskyi P."/>
            <person name="Hill E.A."/>
            <person name="Rabines A."/>
            <person name="Zheng H."/>
            <person name="Allen L.Z."/>
            <person name="Kuo A."/>
            <person name="Grigoriev I.V."/>
            <person name="Allen A.E."/>
            <person name="Hazlebeck D."/>
            <person name="Allen E.E."/>
        </authorList>
    </citation>
    <scope>NUCLEOTIDE SEQUENCE</scope>
    <source>
        <strain evidence="14">Hildebrandi</strain>
    </source>
</reference>
<keyword evidence="4" id="KW-0547">Nucleotide-binding</keyword>
<dbReference type="GO" id="GO:0019829">
    <property type="term" value="F:ATPase-coupled monoatomic cation transmembrane transporter activity"/>
    <property type="evidence" value="ECO:0007669"/>
    <property type="project" value="TreeGrafter"/>
</dbReference>
<dbReference type="NCBIfam" id="TIGR01657">
    <property type="entry name" value="P-ATPase-V"/>
    <property type="match status" value="1"/>
</dbReference>
<feature type="transmembrane region" description="Helical" evidence="11">
    <location>
        <begin position="533"/>
        <end position="552"/>
    </location>
</feature>
<dbReference type="GO" id="GO:0005524">
    <property type="term" value="F:ATP binding"/>
    <property type="evidence" value="ECO:0007669"/>
    <property type="project" value="UniProtKB-KW"/>
</dbReference>
<dbReference type="GO" id="GO:0015662">
    <property type="term" value="F:P-type ion transporter activity"/>
    <property type="evidence" value="ECO:0007669"/>
    <property type="project" value="TreeGrafter"/>
</dbReference>
<feature type="transmembrane region" description="Helical" evidence="11">
    <location>
        <begin position="1169"/>
        <end position="1186"/>
    </location>
</feature>
<dbReference type="InterPro" id="IPR018303">
    <property type="entry name" value="ATPase_P-typ_P_site"/>
</dbReference>
<evidence type="ECO:0000256" key="1">
    <source>
        <dbReference type="ARBA" id="ARBA00004141"/>
    </source>
</evidence>
<dbReference type="OrthoDB" id="48943at2759"/>
<dbReference type="Pfam" id="PF00122">
    <property type="entry name" value="E1-E2_ATPase"/>
    <property type="match status" value="1"/>
</dbReference>
<feature type="transmembrane region" description="Helical" evidence="11">
    <location>
        <begin position="1350"/>
        <end position="1371"/>
    </location>
</feature>
<evidence type="ECO:0000256" key="7">
    <source>
        <dbReference type="ARBA" id="ARBA00022967"/>
    </source>
</evidence>
<feature type="transmembrane region" description="Helical" evidence="11">
    <location>
        <begin position="103"/>
        <end position="122"/>
    </location>
</feature>
<dbReference type="Proteomes" id="UP000693970">
    <property type="component" value="Unassembled WGS sequence"/>
</dbReference>
<dbReference type="PANTHER" id="PTHR45630:SF7">
    <property type="entry name" value="ENDOPLASMIC RETICULUM TRANSMEMBRANE HELIX TRANSLOCASE"/>
    <property type="match status" value="1"/>
</dbReference>
<feature type="transmembrane region" description="Helical" evidence="11">
    <location>
        <begin position="1249"/>
        <end position="1272"/>
    </location>
</feature>
<dbReference type="GO" id="GO:0046872">
    <property type="term" value="F:metal ion binding"/>
    <property type="evidence" value="ECO:0007669"/>
    <property type="project" value="UniProtKB-KW"/>
</dbReference>
<evidence type="ECO:0000256" key="4">
    <source>
        <dbReference type="ARBA" id="ARBA00022741"/>
    </source>
</evidence>
<evidence type="ECO:0000256" key="8">
    <source>
        <dbReference type="ARBA" id="ARBA00022989"/>
    </source>
</evidence>
<dbReference type="InterPro" id="IPR057255">
    <property type="entry name" value="2TM_P5A-ATPase"/>
</dbReference>
<feature type="transmembrane region" description="Helical" evidence="11">
    <location>
        <begin position="301"/>
        <end position="318"/>
    </location>
</feature>
<dbReference type="GO" id="GO:0006874">
    <property type="term" value="P:intracellular calcium ion homeostasis"/>
    <property type="evidence" value="ECO:0007669"/>
    <property type="project" value="TreeGrafter"/>
</dbReference>
<dbReference type="InterPro" id="IPR001757">
    <property type="entry name" value="P_typ_ATPase"/>
</dbReference>
<feature type="compositionally biased region" description="Basic residues" evidence="10">
    <location>
        <begin position="1070"/>
        <end position="1081"/>
    </location>
</feature>
<feature type="region of interest" description="Disordered" evidence="10">
    <location>
        <begin position="1065"/>
        <end position="1086"/>
    </location>
</feature>